<evidence type="ECO:0000256" key="8">
    <source>
        <dbReference type="SAM" id="MobiDB-lite"/>
    </source>
</evidence>
<keyword evidence="2 7" id="KW-0813">Transport</keyword>
<comment type="caution">
    <text evidence="10">The sequence shown here is derived from an EMBL/GenBank/DDBJ whole genome shotgun (WGS) entry which is preliminary data.</text>
</comment>
<feature type="transmembrane region" description="Helical" evidence="7">
    <location>
        <begin position="91"/>
        <end position="109"/>
    </location>
</feature>
<evidence type="ECO:0000256" key="1">
    <source>
        <dbReference type="ARBA" id="ARBA00004651"/>
    </source>
</evidence>
<evidence type="ECO:0000256" key="2">
    <source>
        <dbReference type="ARBA" id="ARBA00022448"/>
    </source>
</evidence>
<evidence type="ECO:0000313" key="10">
    <source>
        <dbReference type="EMBL" id="RQN02420.1"/>
    </source>
</evidence>
<dbReference type="OrthoDB" id="7274389at2"/>
<evidence type="ECO:0000313" key="11">
    <source>
        <dbReference type="Proteomes" id="UP000275225"/>
    </source>
</evidence>
<dbReference type="SUPFAM" id="SSF161098">
    <property type="entry name" value="MetI-like"/>
    <property type="match status" value="1"/>
</dbReference>
<dbReference type="Pfam" id="PF00528">
    <property type="entry name" value="BPD_transp_1"/>
    <property type="match status" value="1"/>
</dbReference>
<organism evidence="10 11">
    <name type="scientific">Aeromicrobium camelliae</name>
    <dbReference type="NCBI Taxonomy" id="1538144"/>
    <lineage>
        <taxon>Bacteria</taxon>
        <taxon>Bacillati</taxon>
        <taxon>Actinomycetota</taxon>
        <taxon>Actinomycetes</taxon>
        <taxon>Propionibacteriales</taxon>
        <taxon>Nocardioidaceae</taxon>
        <taxon>Aeromicrobium</taxon>
    </lineage>
</organism>
<evidence type="ECO:0000256" key="4">
    <source>
        <dbReference type="ARBA" id="ARBA00022692"/>
    </source>
</evidence>
<evidence type="ECO:0000256" key="7">
    <source>
        <dbReference type="RuleBase" id="RU363032"/>
    </source>
</evidence>
<evidence type="ECO:0000259" key="9">
    <source>
        <dbReference type="PROSITE" id="PS50928"/>
    </source>
</evidence>
<dbReference type="RefSeq" id="WP_124237708.1">
    <property type="nucleotide sequence ID" value="NZ_JBHUFI010000009.1"/>
</dbReference>
<dbReference type="PANTHER" id="PTHR30151">
    <property type="entry name" value="ALKANE SULFONATE ABC TRANSPORTER-RELATED, MEMBRANE SUBUNIT"/>
    <property type="match status" value="1"/>
</dbReference>
<feature type="domain" description="ABC transmembrane type-1" evidence="9">
    <location>
        <begin position="83"/>
        <end position="267"/>
    </location>
</feature>
<feature type="transmembrane region" description="Helical" evidence="7">
    <location>
        <begin position="149"/>
        <end position="168"/>
    </location>
</feature>
<proteinExistence type="inferred from homology"/>
<dbReference type="EMBL" id="RQJX01000021">
    <property type="protein sequence ID" value="RQN02420.1"/>
    <property type="molecule type" value="Genomic_DNA"/>
</dbReference>
<keyword evidence="5 7" id="KW-1133">Transmembrane helix</keyword>
<comment type="similarity">
    <text evidence="7">Belongs to the binding-protein-dependent transport system permease family.</text>
</comment>
<sequence>MTADLASASPRTSPAPRRTARRTARRARRADWIAVVSTFVVVVGGWEAVVRIADISSIVLPPPSLIVGKLYDGLVHGTFVKNLGYTMAETVLGFAIAAFLGIVLGALVAEIRWIRRAVYPYIVAFQTVPKIALAPLLVIWFGFGMTSKVIVAVTVAFFPVIVNTIEGLQNTDHQRIDMIRAMGAGRFEAFRRVKLPSALPYIFAGLDAAIVLSLLGAVVGEFMGSRAGLGNQILIFNSVLDIAGSFAVLILLSIIGFLLHLLLVMVQKKVVFWTNVHAVSSGA</sequence>
<keyword evidence="11" id="KW-1185">Reference proteome</keyword>
<comment type="subcellular location">
    <subcellularLocation>
        <location evidence="1 7">Cell membrane</location>
        <topology evidence="1 7">Multi-pass membrane protein</topology>
    </subcellularLocation>
</comment>
<gene>
    <name evidence="10" type="ORF">EHW97_13555</name>
</gene>
<dbReference type="PANTHER" id="PTHR30151:SF0">
    <property type="entry name" value="ABC TRANSPORTER PERMEASE PROTEIN MJ0413-RELATED"/>
    <property type="match status" value="1"/>
</dbReference>
<reference evidence="10 11" key="1">
    <citation type="submission" date="2018-11" db="EMBL/GenBank/DDBJ databases">
        <authorList>
            <person name="Li F."/>
        </authorList>
    </citation>
    <scope>NUCLEOTIDE SEQUENCE [LARGE SCALE GENOMIC DNA]</scope>
    <source>
        <strain evidence="10 11">YS17T</strain>
    </source>
</reference>
<accession>A0A3N6W4L5</accession>
<evidence type="ECO:0000256" key="3">
    <source>
        <dbReference type="ARBA" id="ARBA00022475"/>
    </source>
</evidence>
<dbReference type="GO" id="GO:0055085">
    <property type="term" value="P:transmembrane transport"/>
    <property type="evidence" value="ECO:0007669"/>
    <property type="project" value="InterPro"/>
</dbReference>
<evidence type="ECO:0000256" key="6">
    <source>
        <dbReference type="ARBA" id="ARBA00023136"/>
    </source>
</evidence>
<feature type="compositionally biased region" description="Low complexity" evidence="8">
    <location>
        <begin position="1"/>
        <end position="17"/>
    </location>
</feature>
<dbReference type="Proteomes" id="UP000275225">
    <property type="component" value="Unassembled WGS sequence"/>
</dbReference>
<name>A0A3N6W4L5_9ACTN</name>
<protein>
    <submittedName>
        <fullName evidence="10">ABC transporter permease</fullName>
    </submittedName>
</protein>
<dbReference type="InterPro" id="IPR000515">
    <property type="entry name" value="MetI-like"/>
</dbReference>
<dbReference type="AlphaFoldDB" id="A0A3N6W4L5"/>
<feature type="transmembrane region" description="Helical" evidence="7">
    <location>
        <begin position="201"/>
        <end position="222"/>
    </location>
</feature>
<dbReference type="InterPro" id="IPR035906">
    <property type="entry name" value="MetI-like_sf"/>
</dbReference>
<dbReference type="Gene3D" id="1.10.3720.10">
    <property type="entry name" value="MetI-like"/>
    <property type="match status" value="1"/>
</dbReference>
<feature type="transmembrane region" description="Helical" evidence="7">
    <location>
        <begin position="242"/>
        <end position="264"/>
    </location>
</feature>
<dbReference type="GO" id="GO:0005886">
    <property type="term" value="C:plasma membrane"/>
    <property type="evidence" value="ECO:0007669"/>
    <property type="project" value="UniProtKB-SubCell"/>
</dbReference>
<feature type="transmembrane region" description="Helical" evidence="7">
    <location>
        <begin position="121"/>
        <end position="143"/>
    </location>
</feature>
<keyword evidence="3" id="KW-1003">Cell membrane</keyword>
<feature type="region of interest" description="Disordered" evidence="8">
    <location>
        <begin position="1"/>
        <end position="23"/>
    </location>
</feature>
<feature type="transmembrane region" description="Helical" evidence="7">
    <location>
        <begin position="32"/>
        <end position="53"/>
    </location>
</feature>
<dbReference type="PROSITE" id="PS50928">
    <property type="entry name" value="ABC_TM1"/>
    <property type="match status" value="1"/>
</dbReference>
<dbReference type="CDD" id="cd06261">
    <property type="entry name" value="TM_PBP2"/>
    <property type="match status" value="1"/>
</dbReference>
<evidence type="ECO:0000256" key="5">
    <source>
        <dbReference type="ARBA" id="ARBA00022989"/>
    </source>
</evidence>
<keyword evidence="4 7" id="KW-0812">Transmembrane</keyword>
<keyword evidence="6 7" id="KW-0472">Membrane</keyword>